<dbReference type="GO" id="GO:0032259">
    <property type="term" value="P:methylation"/>
    <property type="evidence" value="ECO:0007669"/>
    <property type="project" value="UniProtKB-KW"/>
</dbReference>
<gene>
    <name evidence="1" type="ORF">F7O84_14060</name>
</gene>
<dbReference type="Pfam" id="PF05711">
    <property type="entry name" value="TylF"/>
    <property type="match status" value="1"/>
</dbReference>
<reference evidence="1 2" key="1">
    <citation type="submission" date="2019-09" db="EMBL/GenBank/DDBJ databases">
        <authorList>
            <person name="Valk L.C."/>
        </authorList>
    </citation>
    <scope>NUCLEOTIDE SEQUENCE [LARGE SCALE GENOMIC DNA]</scope>
    <source>
        <strain evidence="1">GalUA</strain>
    </source>
</reference>
<proteinExistence type="predicted"/>
<dbReference type="RefSeq" id="WP_151146430.1">
    <property type="nucleotide sequence ID" value="NZ_WAGX01000005.1"/>
</dbReference>
<dbReference type="Gene3D" id="3.40.50.150">
    <property type="entry name" value="Vaccinia Virus protein VP39"/>
    <property type="match status" value="1"/>
</dbReference>
<dbReference type="PANTHER" id="PTHR40036">
    <property type="entry name" value="MACROCIN O-METHYLTRANSFERASE"/>
    <property type="match status" value="1"/>
</dbReference>
<dbReference type="InterPro" id="IPR008884">
    <property type="entry name" value="TylF_MeTrfase"/>
</dbReference>
<keyword evidence="1" id="KW-0808">Transferase</keyword>
<evidence type="ECO:0000313" key="1">
    <source>
        <dbReference type="EMBL" id="KAB1438647.1"/>
    </source>
</evidence>
<accession>A0A7V7QL85</accession>
<name>A0A7V7QL85_9FIRM</name>
<dbReference type="Proteomes" id="UP000461768">
    <property type="component" value="Unassembled WGS sequence"/>
</dbReference>
<organism evidence="1 2">
    <name type="scientific">Candidatus Galacturonatibacter soehngenii</name>
    <dbReference type="NCBI Taxonomy" id="2307010"/>
    <lineage>
        <taxon>Bacteria</taxon>
        <taxon>Bacillati</taxon>
        <taxon>Bacillota</taxon>
        <taxon>Clostridia</taxon>
        <taxon>Lachnospirales</taxon>
        <taxon>Lachnospiraceae</taxon>
        <taxon>Candidatus Galacturonatibacter</taxon>
    </lineage>
</organism>
<sequence>MKKVIIFGTGSTGLKSYNQNKEKFNIIYFVDNDRRKWGSVIIDGIQCIPPSNLIATEFDYILIGSVSVSEIKTQLLKMGISNSMLLDEGRTNSEEARISWLKRYSELVMKNEIKGCVAEAGVYRGEFAKWINYYFYDRKCYLFDTFEGFDNQDIKFEEGAAKVAKAEHLKDTSVELVLGKMRFKEQCIVKKGYFPESALEVNEMFTFVNLDLDLYKPTLEGLRFFYPKLVDNGIIVIHDYFNPEWPNVKKAVEYYEKEIGQSLKLFPIGDDISIGVIK</sequence>
<dbReference type="OrthoDB" id="149130at2"/>
<protein>
    <submittedName>
        <fullName evidence="1">Macrocin-O-methyltransferase</fullName>
    </submittedName>
</protein>
<dbReference type="EMBL" id="WAGX01000005">
    <property type="protein sequence ID" value="KAB1438647.1"/>
    <property type="molecule type" value="Genomic_DNA"/>
</dbReference>
<keyword evidence="2" id="KW-1185">Reference proteome</keyword>
<dbReference type="PANTHER" id="PTHR40036:SF1">
    <property type="entry name" value="MACROCIN O-METHYLTRANSFERASE"/>
    <property type="match status" value="1"/>
</dbReference>
<dbReference type="GO" id="GO:0008168">
    <property type="term" value="F:methyltransferase activity"/>
    <property type="evidence" value="ECO:0007669"/>
    <property type="project" value="UniProtKB-KW"/>
</dbReference>
<reference evidence="1 2" key="2">
    <citation type="submission" date="2020-02" db="EMBL/GenBank/DDBJ databases">
        <title>Candidatus Galacturonibacter soehngenii shows hetero-acetogenic catabolism of galacturonic acid but lacks a canonical carbon monoxide dehydrogenase/acetyl-CoA synthase complex.</title>
        <authorList>
            <person name="Diender M."/>
            <person name="Stouten G.R."/>
            <person name="Petersen J.F."/>
            <person name="Nielsen P.H."/>
            <person name="Dueholm M.S."/>
            <person name="Pronk J.T."/>
            <person name="Van Loosdrecht M.C.M."/>
        </authorList>
    </citation>
    <scope>NUCLEOTIDE SEQUENCE [LARGE SCALE GENOMIC DNA]</scope>
    <source>
        <strain evidence="1">GalUA</strain>
    </source>
</reference>
<dbReference type="AlphaFoldDB" id="A0A7V7QL85"/>
<comment type="caution">
    <text evidence="1">The sequence shown here is derived from an EMBL/GenBank/DDBJ whole genome shotgun (WGS) entry which is preliminary data.</text>
</comment>
<dbReference type="InterPro" id="IPR029063">
    <property type="entry name" value="SAM-dependent_MTases_sf"/>
</dbReference>
<keyword evidence="1" id="KW-0489">Methyltransferase</keyword>
<evidence type="ECO:0000313" key="2">
    <source>
        <dbReference type="Proteomes" id="UP000461768"/>
    </source>
</evidence>